<keyword evidence="11" id="KW-1185">Reference proteome</keyword>
<dbReference type="SUPFAM" id="SSF143430">
    <property type="entry name" value="TTP0101/SSO1404-like"/>
    <property type="match status" value="1"/>
</dbReference>
<evidence type="ECO:0000256" key="4">
    <source>
        <dbReference type="ARBA" id="ARBA00022723"/>
    </source>
</evidence>
<dbReference type="Gene3D" id="3.30.70.240">
    <property type="match status" value="1"/>
</dbReference>
<protein>
    <recommendedName>
        <fullName evidence="9">CRISPR-associated endoribonuclease Cas2</fullName>
        <ecNumber evidence="9">3.1.-.-</ecNumber>
    </recommendedName>
</protein>
<keyword evidence="3 9" id="KW-0540">Nuclease</keyword>
<feature type="binding site" evidence="9">
    <location>
        <position position="11"/>
    </location>
    <ligand>
        <name>Mg(2+)</name>
        <dbReference type="ChEBI" id="CHEBI:18420"/>
        <note>catalytic</note>
    </ligand>
</feature>
<comment type="caution">
    <text evidence="10">The sequence shown here is derived from an EMBL/GenBank/DDBJ whole genome shotgun (WGS) entry which is preliminary data.</text>
</comment>
<keyword evidence="6 9" id="KW-0378">Hydrolase</keyword>
<dbReference type="PANTHER" id="PTHR34405:SF3">
    <property type="entry name" value="CRISPR-ASSOCIATED ENDORIBONUCLEASE CAS2 3"/>
    <property type="match status" value="1"/>
</dbReference>
<comment type="cofactor">
    <cofactor evidence="1 9">
        <name>Mg(2+)</name>
        <dbReference type="ChEBI" id="CHEBI:18420"/>
    </cofactor>
</comment>
<comment type="function">
    <text evidence="9">CRISPR (clustered regularly interspaced short palindromic repeat), is an adaptive immune system that provides protection against mobile genetic elements (viruses, transposable elements and conjugative plasmids). CRISPR clusters contain sequences complementary to antecedent mobile elements and target invading nucleic acids. CRISPR clusters are transcribed and processed into CRISPR RNA (crRNA). Functions as a ssRNA-specific endoribonuclease. Involved in the integration of spacer DNA into the CRISPR cassette.</text>
</comment>
<evidence type="ECO:0000313" key="11">
    <source>
        <dbReference type="Proteomes" id="UP000250462"/>
    </source>
</evidence>
<dbReference type="HAMAP" id="MF_01471">
    <property type="entry name" value="Cas2"/>
    <property type="match status" value="1"/>
</dbReference>
<evidence type="ECO:0000256" key="3">
    <source>
        <dbReference type="ARBA" id="ARBA00022722"/>
    </source>
</evidence>
<dbReference type="EMBL" id="QMIG01000031">
    <property type="protein sequence ID" value="RAW10027.1"/>
    <property type="molecule type" value="Genomic_DNA"/>
</dbReference>
<evidence type="ECO:0000256" key="2">
    <source>
        <dbReference type="ARBA" id="ARBA00009959"/>
    </source>
</evidence>
<dbReference type="GO" id="GO:0016787">
    <property type="term" value="F:hydrolase activity"/>
    <property type="evidence" value="ECO:0007669"/>
    <property type="project" value="UniProtKB-KW"/>
</dbReference>
<evidence type="ECO:0000256" key="5">
    <source>
        <dbReference type="ARBA" id="ARBA00022759"/>
    </source>
</evidence>
<dbReference type="Proteomes" id="UP000250462">
    <property type="component" value="Unassembled WGS sequence"/>
</dbReference>
<evidence type="ECO:0000256" key="7">
    <source>
        <dbReference type="ARBA" id="ARBA00022842"/>
    </source>
</evidence>
<dbReference type="GO" id="GO:0043571">
    <property type="term" value="P:maintenance of CRISPR repeat elements"/>
    <property type="evidence" value="ECO:0007669"/>
    <property type="project" value="UniProtKB-UniRule"/>
</dbReference>
<dbReference type="EC" id="3.1.-.-" evidence="9"/>
<dbReference type="GO" id="GO:0051607">
    <property type="term" value="P:defense response to virus"/>
    <property type="evidence" value="ECO:0007669"/>
    <property type="project" value="UniProtKB-UniRule"/>
</dbReference>
<keyword evidence="4 9" id="KW-0479">Metal-binding</keyword>
<dbReference type="CDD" id="cd09725">
    <property type="entry name" value="Cas2_I_II_III"/>
    <property type="match status" value="1"/>
</dbReference>
<keyword evidence="8 9" id="KW-0051">Antiviral defense</keyword>
<proteinExistence type="inferred from homology"/>
<comment type="similarity">
    <text evidence="2 9">Belongs to the CRISPR-associated endoribonuclease Cas2 protein family.</text>
</comment>
<reference evidence="10 11" key="1">
    <citation type="submission" date="2018-06" db="EMBL/GenBank/DDBJ databases">
        <title>Phytoactinopolyspora halophila sp. nov., a novel halophilic actinomycete isolated from a saline soil in China.</title>
        <authorList>
            <person name="Tang S.-K."/>
        </authorList>
    </citation>
    <scope>NUCLEOTIDE SEQUENCE [LARGE SCALE GENOMIC DNA]</scope>
    <source>
        <strain evidence="10 11">YIM 96934</strain>
    </source>
</reference>
<gene>
    <name evidence="9 10" type="primary">cas2</name>
    <name evidence="10" type="ORF">DPM12_19725</name>
</gene>
<evidence type="ECO:0000256" key="9">
    <source>
        <dbReference type="HAMAP-Rule" id="MF_01471"/>
    </source>
</evidence>
<dbReference type="AlphaFoldDB" id="A0A329QCP5"/>
<evidence type="ECO:0000256" key="6">
    <source>
        <dbReference type="ARBA" id="ARBA00022801"/>
    </source>
</evidence>
<dbReference type="GO" id="GO:0004521">
    <property type="term" value="F:RNA endonuclease activity"/>
    <property type="evidence" value="ECO:0007669"/>
    <property type="project" value="InterPro"/>
</dbReference>
<dbReference type="PANTHER" id="PTHR34405">
    <property type="entry name" value="CRISPR-ASSOCIATED ENDORIBONUCLEASE CAS2"/>
    <property type="match status" value="1"/>
</dbReference>
<comment type="subunit">
    <text evidence="9">Homodimer, forms a heterotetramer with a Cas1 homodimer.</text>
</comment>
<evidence type="ECO:0000256" key="8">
    <source>
        <dbReference type="ARBA" id="ARBA00023118"/>
    </source>
</evidence>
<dbReference type="Pfam" id="PF09827">
    <property type="entry name" value="CRISPR_Cas2"/>
    <property type="match status" value="1"/>
</dbReference>
<dbReference type="NCBIfam" id="TIGR01573">
    <property type="entry name" value="cas2"/>
    <property type="match status" value="1"/>
</dbReference>
<keyword evidence="5 9" id="KW-0255">Endonuclease</keyword>
<dbReference type="InterPro" id="IPR019199">
    <property type="entry name" value="Virulence_VapD/CRISPR_Cas2"/>
</dbReference>
<keyword evidence="7 9" id="KW-0460">Magnesium</keyword>
<sequence>MARRRHLIAYDIADPKRLRNICKLMEDFGQRLQYSVFLCDLSAGELAELEAAAKEIMHLRDDSIIEIDLGPTSSPAHIRSIGRAREVPGSGSQIV</sequence>
<organism evidence="10 11">
    <name type="scientific">Phytoactinopolyspora halophila</name>
    <dbReference type="NCBI Taxonomy" id="1981511"/>
    <lineage>
        <taxon>Bacteria</taxon>
        <taxon>Bacillati</taxon>
        <taxon>Actinomycetota</taxon>
        <taxon>Actinomycetes</taxon>
        <taxon>Jiangellales</taxon>
        <taxon>Jiangellaceae</taxon>
        <taxon>Phytoactinopolyspora</taxon>
    </lineage>
</organism>
<evidence type="ECO:0000256" key="1">
    <source>
        <dbReference type="ARBA" id="ARBA00001946"/>
    </source>
</evidence>
<name>A0A329QCP5_9ACTN</name>
<evidence type="ECO:0000313" key="10">
    <source>
        <dbReference type="EMBL" id="RAW10027.1"/>
    </source>
</evidence>
<dbReference type="OrthoDB" id="9798176at2"/>
<dbReference type="RefSeq" id="WP_112260080.1">
    <property type="nucleotide sequence ID" value="NZ_QMIG01000031.1"/>
</dbReference>
<dbReference type="InterPro" id="IPR021127">
    <property type="entry name" value="CRISPR_associated_Cas2"/>
</dbReference>
<dbReference type="GO" id="GO:0046872">
    <property type="term" value="F:metal ion binding"/>
    <property type="evidence" value="ECO:0007669"/>
    <property type="project" value="UniProtKB-UniRule"/>
</dbReference>
<accession>A0A329QCP5</accession>